<dbReference type="AlphaFoldDB" id="A0A9X9XI53"/>
<dbReference type="InterPro" id="IPR025110">
    <property type="entry name" value="AMP-bd_C"/>
</dbReference>
<dbReference type="RefSeq" id="WP_211848960.1">
    <property type="nucleotide sequence ID" value="NZ_JAAEDL010000031.1"/>
</dbReference>
<dbReference type="Proteomes" id="UP001138709">
    <property type="component" value="Unassembled WGS sequence"/>
</dbReference>
<dbReference type="InterPro" id="IPR002123">
    <property type="entry name" value="Plipid/glycerol_acylTrfase"/>
</dbReference>
<sequence>MTTDDKPRALPPTLQTAVHDLAQAGSRDAIVSFEVNRTRVISYSDLAAEVARQARRLAHAGVGPGDPVILCGPGGADWILTCLAILHCGACVVPVDATLGADSFRHVLRDSGARVALIAPSSALRLRRPLDQQGVRALPLAQDETAEESRDATFARVGPEDRAVLFYTSGTTGPPKGVPLTHGNLIYQLRVLAGTGIVSPDDRVLLPLPMHHVYPLVLGVLTPLAGGIAVVLPAGFTGPQVVAALQAGRPTVMIGVPRLFDALTNAVVERMRQRGPVVQALFRGALGLSRLVRRRFGWRIGRTLFASLHRRLGPSLRVVVSGGAALRSETAWTMEALGWKVASGYGLTETSPMLTIHPPGAMRFETVGGVAPETELRIEGAAEGNAEGEVLARGPGVFAGYHALPQKTAEAFTADGWFRTGDLGRIDETGWLRLTGRRSTVIVTEGGKNLQPEEIEEAYQAHPAIEEIAVLQHDGRLAGLIVPARAARAEDGGEAAIREVVREVARALPSYQRIAEYRLTAEPIPRTRLGKPRRQLIVQAYARAGEAGREERGRASGLVPIETLSADDRALLEHDTAQTVLRMLGERFADRRIGPDSDLQLDLGIDSIGWLDLSLDIADQAGVTLSDATIGEIRTVRDLLVRVAEGGDAGADARLPLEEPERVLGEDGLRWLEPRGTGQRIAGRVLAAANRLVFRRLFGLSVRGVEALPANGPFVLVPNHASYLDPFAIAAALDAARLERMYWAGWSRLIVAGPLRRAFARIAGILPVDDGRATAASIAFGSAALQRGHGLAWFPEGIRSADGQLQPFKAGIGVLLAHRNHIPVVPVVLRGTVEAWPRSRRLPRFRRLSVEFLAPCTPTELAAEGVGEAEARRIVNALRTRIAAAIRAQDAG</sequence>
<dbReference type="Gene3D" id="1.10.1200.10">
    <property type="entry name" value="ACP-like"/>
    <property type="match status" value="1"/>
</dbReference>
<evidence type="ECO:0000259" key="3">
    <source>
        <dbReference type="PROSITE" id="PS50075"/>
    </source>
</evidence>
<dbReference type="GO" id="GO:0006631">
    <property type="term" value="P:fatty acid metabolic process"/>
    <property type="evidence" value="ECO:0007669"/>
    <property type="project" value="TreeGrafter"/>
</dbReference>
<evidence type="ECO:0000256" key="2">
    <source>
        <dbReference type="ARBA" id="ARBA00022598"/>
    </source>
</evidence>
<protein>
    <submittedName>
        <fullName evidence="4">AMP-binding protein</fullName>
    </submittedName>
</protein>
<gene>
    <name evidence="4" type="ORF">GXW74_23085</name>
</gene>
<dbReference type="Gene3D" id="3.30.300.30">
    <property type="match status" value="1"/>
</dbReference>
<dbReference type="Gene3D" id="3.40.50.12780">
    <property type="entry name" value="N-terminal domain of ligase-like"/>
    <property type="match status" value="1"/>
</dbReference>
<reference evidence="4" key="1">
    <citation type="submission" date="2020-01" db="EMBL/GenBank/DDBJ databases">
        <authorList>
            <person name="Rat A."/>
        </authorList>
    </citation>
    <scope>NUCLEOTIDE SEQUENCE</scope>
    <source>
        <strain evidence="4">LMG 31228</strain>
    </source>
</reference>
<dbReference type="InterPro" id="IPR020845">
    <property type="entry name" value="AMP-binding_CS"/>
</dbReference>
<dbReference type="SMART" id="SM00563">
    <property type="entry name" value="PlsC"/>
    <property type="match status" value="1"/>
</dbReference>
<dbReference type="SUPFAM" id="SSF56801">
    <property type="entry name" value="Acetyl-CoA synthetase-like"/>
    <property type="match status" value="1"/>
</dbReference>
<comment type="similarity">
    <text evidence="1">Belongs to the ATP-dependent AMP-binding enzyme family.</text>
</comment>
<name>A0A9X9XI53_9PROT</name>
<proteinExistence type="inferred from homology"/>
<dbReference type="EMBL" id="JAAEDL010000031">
    <property type="protein sequence ID" value="MBR0683389.1"/>
    <property type="molecule type" value="Genomic_DNA"/>
</dbReference>
<evidence type="ECO:0000256" key="1">
    <source>
        <dbReference type="ARBA" id="ARBA00006432"/>
    </source>
</evidence>
<accession>A0A9X9XI53</accession>
<keyword evidence="2" id="KW-0436">Ligase</keyword>
<dbReference type="Pfam" id="PF13193">
    <property type="entry name" value="AMP-binding_C"/>
    <property type="match status" value="1"/>
</dbReference>
<dbReference type="PROSITE" id="PS00455">
    <property type="entry name" value="AMP_BINDING"/>
    <property type="match status" value="1"/>
</dbReference>
<dbReference type="PANTHER" id="PTHR43201:SF5">
    <property type="entry name" value="MEDIUM-CHAIN ACYL-COA LIGASE ACSF2, MITOCHONDRIAL"/>
    <property type="match status" value="1"/>
</dbReference>
<dbReference type="PANTHER" id="PTHR43201">
    <property type="entry name" value="ACYL-COA SYNTHETASE"/>
    <property type="match status" value="1"/>
</dbReference>
<dbReference type="GO" id="GO:0031956">
    <property type="term" value="F:medium-chain fatty acid-CoA ligase activity"/>
    <property type="evidence" value="ECO:0007669"/>
    <property type="project" value="TreeGrafter"/>
</dbReference>
<dbReference type="SUPFAM" id="SSF47336">
    <property type="entry name" value="ACP-like"/>
    <property type="match status" value="1"/>
</dbReference>
<dbReference type="InterPro" id="IPR009081">
    <property type="entry name" value="PP-bd_ACP"/>
</dbReference>
<dbReference type="Pfam" id="PF01553">
    <property type="entry name" value="Acyltransferase"/>
    <property type="match status" value="1"/>
</dbReference>
<dbReference type="InterPro" id="IPR036736">
    <property type="entry name" value="ACP-like_sf"/>
</dbReference>
<organism evidence="4 5">
    <name type="scientific">Neoroseomonas eburnea</name>
    <dbReference type="NCBI Taxonomy" id="1346889"/>
    <lineage>
        <taxon>Bacteria</taxon>
        <taxon>Pseudomonadati</taxon>
        <taxon>Pseudomonadota</taxon>
        <taxon>Alphaproteobacteria</taxon>
        <taxon>Acetobacterales</taxon>
        <taxon>Acetobacteraceae</taxon>
        <taxon>Neoroseomonas</taxon>
    </lineage>
</organism>
<dbReference type="InterPro" id="IPR000873">
    <property type="entry name" value="AMP-dep_synth/lig_dom"/>
</dbReference>
<dbReference type="PROSITE" id="PS50075">
    <property type="entry name" value="CARRIER"/>
    <property type="match status" value="1"/>
</dbReference>
<dbReference type="InterPro" id="IPR042099">
    <property type="entry name" value="ANL_N_sf"/>
</dbReference>
<dbReference type="InterPro" id="IPR045851">
    <property type="entry name" value="AMP-bd_C_sf"/>
</dbReference>
<evidence type="ECO:0000313" key="5">
    <source>
        <dbReference type="Proteomes" id="UP001138709"/>
    </source>
</evidence>
<feature type="domain" description="Carrier" evidence="3">
    <location>
        <begin position="567"/>
        <end position="647"/>
    </location>
</feature>
<reference evidence="4" key="2">
    <citation type="journal article" date="2021" name="Syst. Appl. Microbiol.">
        <title>Roseomonas hellenica sp. nov., isolated from roots of wild-growing Alkanna tinctoria.</title>
        <authorList>
            <person name="Rat A."/>
            <person name="Naranjo H.D."/>
            <person name="Lebbe L."/>
            <person name="Cnockaert M."/>
            <person name="Krigas N."/>
            <person name="Grigoriadou K."/>
            <person name="Maloupa E."/>
            <person name="Willems A."/>
        </authorList>
    </citation>
    <scope>NUCLEOTIDE SEQUENCE</scope>
    <source>
        <strain evidence="4">LMG 31228</strain>
    </source>
</reference>
<dbReference type="SUPFAM" id="SSF69593">
    <property type="entry name" value="Glycerol-3-phosphate (1)-acyltransferase"/>
    <property type="match status" value="1"/>
</dbReference>
<comment type="caution">
    <text evidence="4">The sequence shown here is derived from an EMBL/GenBank/DDBJ whole genome shotgun (WGS) entry which is preliminary data.</text>
</comment>
<dbReference type="GO" id="GO:0016746">
    <property type="term" value="F:acyltransferase activity"/>
    <property type="evidence" value="ECO:0007669"/>
    <property type="project" value="InterPro"/>
</dbReference>
<dbReference type="Pfam" id="PF00501">
    <property type="entry name" value="AMP-binding"/>
    <property type="match status" value="1"/>
</dbReference>
<dbReference type="CDD" id="cd07989">
    <property type="entry name" value="LPLAT_AGPAT-like"/>
    <property type="match status" value="1"/>
</dbReference>
<keyword evidence="5" id="KW-1185">Reference proteome</keyword>
<dbReference type="Pfam" id="PF00550">
    <property type="entry name" value="PP-binding"/>
    <property type="match status" value="1"/>
</dbReference>
<evidence type="ECO:0000313" key="4">
    <source>
        <dbReference type="EMBL" id="MBR0683389.1"/>
    </source>
</evidence>